<keyword evidence="5 8" id="KW-0812">Transmembrane</keyword>
<feature type="transmembrane region" description="Helical" evidence="8">
    <location>
        <begin position="226"/>
        <end position="249"/>
    </location>
</feature>
<dbReference type="PANTHER" id="PTHR31611:SF0">
    <property type="entry name" value="HIGH-AFFINITY NICKEL TRANSPORT PROTEIN NIC1"/>
    <property type="match status" value="1"/>
</dbReference>
<comment type="caution">
    <text evidence="9">The sequence shown here is derived from an EMBL/GenBank/DDBJ whole genome shotgun (WGS) entry which is preliminary data.</text>
</comment>
<comment type="similarity">
    <text evidence="2 8">Belongs to the NiCoT transporter (TC 2.A.52) family.</text>
</comment>
<evidence type="ECO:0000256" key="1">
    <source>
        <dbReference type="ARBA" id="ARBA00004127"/>
    </source>
</evidence>
<comment type="subcellular location">
    <subcellularLocation>
        <location evidence="8">Cell membrane</location>
        <topology evidence="8">Multi-pass membrane protein</topology>
    </subcellularLocation>
    <subcellularLocation>
        <location evidence="1">Endomembrane system</location>
        <topology evidence="1">Multi-pass membrane protein</topology>
    </subcellularLocation>
</comment>
<feature type="transmembrane region" description="Helical" evidence="8">
    <location>
        <begin position="315"/>
        <end position="338"/>
    </location>
</feature>
<evidence type="ECO:0000256" key="6">
    <source>
        <dbReference type="ARBA" id="ARBA00022989"/>
    </source>
</evidence>
<protein>
    <recommendedName>
        <fullName evidence="8">Nickel/cobalt efflux system</fullName>
    </recommendedName>
</protein>
<dbReference type="Pfam" id="PF03824">
    <property type="entry name" value="NicO"/>
    <property type="match status" value="1"/>
</dbReference>
<organism evidence="9 10">
    <name type="scientific">Basidiobolus ranarum</name>
    <dbReference type="NCBI Taxonomy" id="34480"/>
    <lineage>
        <taxon>Eukaryota</taxon>
        <taxon>Fungi</taxon>
        <taxon>Fungi incertae sedis</taxon>
        <taxon>Zoopagomycota</taxon>
        <taxon>Entomophthoromycotina</taxon>
        <taxon>Basidiobolomycetes</taxon>
        <taxon>Basidiobolales</taxon>
        <taxon>Basidiobolaceae</taxon>
        <taxon>Basidiobolus</taxon>
    </lineage>
</organism>
<proteinExistence type="inferred from homology"/>
<evidence type="ECO:0000313" key="10">
    <source>
        <dbReference type="Proteomes" id="UP001479436"/>
    </source>
</evidence>
<keyword evidence="7 8" id="KW-0472">Membrane</keyword>
<evidence type="ECO:0000256" key="7">
    <source>
        <dbReference type="ARBA" id="ARBA00023136"/>
    </source>
</evidence>
<feature type="transmembrane region" description="Helical" evidence="8">
    <location>
        <begin position="269"/>
        <end position="295"/>
    </location>
</feature>
<feature type="transmembrane region" description="Helical" evidence="8">
    <location>
        <begin position="86"/>
        <end position="115"/>
    </location>
</feature>
<sequence length="381" mass="42220">MRIIETFMLEENRTFRRKVIFTFLGLAIFNIGIWVATAIAFRPYDGLISQAVLAYSLGLRHALDADHITAIDNVTRKLIQSGNRPCLVGFFFSLGHSTIVVAASIAVAATATAIASKFSDYQNIGSIIGTSVSGSFCILIGIMNAIVLFSIWRQLRTLQKERVYREVDVDQMLNNGGILSRVLKRGFDFIDCSWKMYPLGVLFGLGFDTATEVTLLALSATQANSGLPIGLILFFPFLFTAGMALIDTLDGVLMLCTYTWAYISPIRKIYFNFTITLISVLIALMIGLCEIFDVIGDQLNLSGSFWRFMDNVNNSFDIIGPCIVGIFVFTWIGAVIAYKFSGFSELEKNIVVIRGDTEVDQVEKGLEKDEGKCEELSEVKL</sequence>
<feature type="transmembrane region" description="Helical" evidence="8">
    <location>
        <begin position="47"/>
        <end position="65"/>
    </location>
</feature>
<keyword evidence="4" id="KW-0533">Nickel</keyword>
<evidence type="ECO:0000256" key="4">
    <source>
        <dbReference type="ARBA" id="ARBA00022596"/>
    </source>
</evidence>
<dbReference type="NCBIfam" id="TIGR00802">
    <property type="entry name" value="nico"/>
    <property type="match status" value="1"/>
</dbReference>
<evidence type="ECO:0000256" key="2">
    <source>
        <dbReference type="ARBA" id="ARBA00010892"/>
    </source>
</evidence>
<evidence type="ECO:0000256" key="8">
    <source>
        <dbReference type="RuleBase" id="RU362101"/>
    </source>
</evidence>
<keyword evidence="6 8" id="KW-1133">Transmembrane helix</keyword>
<dbReference type="EMBL" id="JASJQH010000575">
    <property type="protein sequence ID" value="KAK9763708.1"/>
    <property type="molecule type" value="Genomic_DNA"/>
</dbReference>
<feature type="transmembrane region" description="Helical" evidence="8">
    <location>
        <begin position="127"/>
        <end position="152"/>
    </location>
</feature>
<accession>A0ABR2WQA6</accession>
<feature type="transmembrane region" description="Helical" evidence="8">
    <location>
        <begin position="199"/>
        <end position="220"/>
    </location>
</feature>
<dbReference type="Proteomes" id="UP001479436">
    <property type="component" value="Unassembled WGS sequence"/>
</dbReference>
<evidence type="ECO:0000256" key="3">
    <source>
        <dbReference type="ARBA" id="ARBA00022448"/>
    </source>
</evidence>
<gene>
    <name evidence="9" type="ORF">K7432_009376</name>
</gene>
<feature type="transmembrane region" description="Helical" evidence="8">
    <location>
        <begin position="20"/>
        <end position="41"/>
    </location>
</feature>
<dbReference type="InterPro" id="IPR004688">
    <property type="entry name" value="Ni/Co_transpt"/>
</dbReference>
<dbReference type="PANTHER" id="PTHR31611">
    <property type="entry name" value="HIGH-AFFINITY NICKEL TRANSPORT PROTEIN NIC1"/>
    <property type="match status" value="1"/>
</dbReference>
<evidence type="ECO:0000313" key="9">
    <source>
        <dbReference type="EMBL" id="KAK9763708.1"/>
    </source>
</evidence>
<dbReference type="InterPro" id="IPR011541">
    <property type="entry name" value="Ni/Co_transpt_high_affinity"/>
</dbReference>
<name>A0ABR2WQA6_9FUNG</name>
<evidence type="ECO:0000256" key="5">
    <source>
        <dbReference type="ARBA" id="ARBA00022692"/>
    </source>
</evidence>
<reference evidence="9 10" key="1">
    <citation type="submission" date="2023-04" db="EMBL/GenBank/DDBJ databases">
        <title>Genome of Basidiobolus ranarum AG-B5.</title>
        <authorList>
            <person name="Stajich J.E."/>
            <person name="Carter-House D."/>
            <person name="Gryganskyi A."/>
        </authorList>
    </citation>
    <scope>NUCLEOTIDE SEQUENCE [LARGE SCALE GENOMIC DNA]</scope>
    <source>
        <strain evidence="9 10">AG-B5</strain>
    </source>
</reference>
<keyword evidence="3 8" id="KW-0813">Transport</keyword>
<keyword evidence="10" id="KW-1185">Reference proteome</keyword>